<dbReference type="PANTHER" id="PTHR35807">
    <property type="entry name" value="TRANSCRIPTIONAL REGULATOR REDD-RELATED"/>
    <property type="match status" value="1"/>
</dbReference>
<evidence type="ECO:0000256" key="4">
    <source>
        <dbReference type="ARBA" id="ARBA00023163"/>
    </source>
</evidence>
<keyword evidence="4" id="KW-0804">Transcription</keyword>
<evidence type="ECO:0000259" key="6">
    <source>
        <dbReference type="SMART" id="SM00862"/>
    </source>
</evidence>
<dbReference type="InterPro" id="IPR036388">
    <property type="entry name" value="WH-like_DNA-bd_sf"/>
</dbReference>
<evidence type="ECO:0000256" key="5">
    <source>
        <dbReference type="SAM" id="MobiDB-lite"/>
    </source>
</evidence>
<proteinExistence type="inferred from homology"/>
<evidence type="ECO:0000256" key="3">
    <source>
        <dbReference type="ARBA" id="ARBA00023125"/>
    </source>
</evidence>
<dbReference type="EMBL" id="JBHTIS010000007">
    <property type="protein sequence ID" value="MFD1044149.1"/>
    <property type="molecule type" value="Genomic_DNA"/>
</dbReference>
<evidence type="ECO:0000256" key="1">
    <source>
        <dbReference type="ARBA" id="ARBA00005820"/>
    </source>
</evidence>
<dbReference type="PANTHER" id="PTHR35807:SF1">
    <property type="entry name" value="TRANSCRIPTIONAL REGULATOR REDD"/>
    <property type="match status" value="1"/>
</dbReference>
<comment type="caution">
    <text evidence="8">The sequence shown here is derived from an EMBL/GenBank/DDBJ whole genome shotgun (WGS) entry which is preliminary data.</text>
</comment>
<accession>A0ABW3M3I9</accession>
<evidence type="ECO:0000259" key="7">
    <source>
        <dbReference type="SMART" id="SM01043"/>
    </source>
</evidence>
<dbReference type="Gene3D" id="1.10.10.10">
    <property type="entry name" value="Winged helix-like DNA-binding domain superfamily/Winged helix DNA-binding domain"/>
    <property type="match status" value="1"/>
</dbReference>
<comment type="similarity">
    <text evidence="1">Belongs to the AfsR/DnrI/RedD regulatory family.</text>
</comment>
<dbReference type="Gene3D" id="1.25.40.10">
    <property type="entry name" value="Tetratricopeptide repeat domain"/>
    <property type="match status" value="1"/>
</dbReference>
<organism evidence="8 9">
    <name type="scientific">Kibdelosporangium lantanae</name>
    <dbReference type="NCBI Taxonomy" id="1497396"/>
    <lineage>
        <taxon>Bacteria</taxon>
        <taxon>Bacillati</taxon>
        <taxon>Actinomycetota</taxon>
        <taxon>Actinomycetes</taxon>
        <taxon>Pseudonocardiales</taxon>
        <taxon>Pseudonocardiaceae</taxon>
        <taxon>Kibdelosporangium</taxon>
    </lineage>
</organism>
<keyword evidence="3" id="KW-0238">DNA-binding</keyword>
<evidence type="ECO:0000256" key="2">
    <source>
        <dbReference type="ARBA" id="ARBA00023015"/>
    </source>
</evidence>
<dbReference type="InterPro" id="IPR016032">
    <property type="entry name" value="Sig_transdc_resp-reg_C-effctor"/>
</dbReference>
<keyword evidence="2" id="KW-0805">Transcription regulation</keyword>
<protein>
    <submittedName>
        <fullName evidence="8">BTAD domain-containing putative transcriptional regulator</fullName>
    </submittedName>
</protein>
<feature type="compositionally biased region" description="Polar residues" evidence="5">
    <location>
        <begin position="53"/>
        <end position="72"/>
    </location>
</feature>
<feature type="domain" description="Bacterial transcriptional activator" evidence="7">
    <location>
        <begin position="190"/>
        <end position="329"/>
    </location>
</feature>
<keyword evidence="9" id="KW-1185">Reference proteome</keyword>
<dbReference type="SUPFAM" id="SSF46894">
    <property type="entry name" value="C-terminal effector domain of the bipartite response regulators"/>
    <property type="match status" value="1"/>
</dbReference>
<name>A0ABW3M3I9_9PSEU</name>
<dbReference type="Proteomes" id="UP001597045">
    <property type="component" value="Unassembled WGS sequence"/>
</dbReference>
<dbReference type="SMART" id="SM01043">
    <property type="entry name" value="BTAD"/>
    <property type="match status" value="1"/>
</dbReference>
<evidence type="ECO:0000313" key="9">
    <source>
        <dbReference type="Proteomes" id="UP001597045"/>
    </source>
</evidence>
<feature type="region of interest" description="Disordered" evidence="5">
    <location>
        <begin position="42"/>
        <end position="75"/>
    </location>
</feature>
<reference evidence="9" key="1">
    <citation type="journal article" date="2019" name="Int. J. Syst. Evol. Microbiol.">
        <title>The Global Catalogue of Microorganisms (GCM) 10K type strain sequencing project: providing services to taxonomists for standard genome sequencing and annotation.</title>
        <authorList>
            <consortium name="The Broad Institute Genomics Platform"/>
            <consortium name="The Broad Institute Genome Sequencing Center for Infectious Disease"/>
            <person name="Wu L."/>
            <person name="Ma J."/>
        </authorList>
    </citation>
    <scope>NUCLEOTIDE SEQUENCE [LARGE SCALE GENOMIC DNA]</scope>
    <source>
        <strain evidence="9">JCM 31486</strain>
    </source>
</reference>
<dbReference type="InterPro" id="IPR001867">
    <property type="entry name" value="OmpR/PhoB-type_DNA-bd"/>
</dbReference>
<dbReference type="InterPro" id="IPR005158">
    <property type="entry name" value="BTAD"/>
</dbReference>
<dbReference type="InterPro" id="IPR011990">
    <property type="entry name" value="TPR-like_helical_dom_sf"/>
</dbReference>
<dbReference type="Pfam" id="PF03704">
    <property type="entry name" value="BTAD"/>
    <property type="match status" value="1"/>
</dbReference>
<dbReference type="SMART" id="SM00862">
    <property type="entry name" value="Trans_reg_C"/>
    <property type="match status" value="1"/>
</dbReference>
<gene>
    <name evidence="8" type="ORF">ACFQ1S_00340</name>
</gene>
<feature type="domain" description="OmpR/PhoB-type" evidence="6">
    <location>
        <begin position="106"/>
        <end position="183"/>
    </location>
</feature>
<sequence>MNARGQVSATNPDDDRLLAAQVFQLSANDAADLLGLLGEAEAHEHSSSSASADQSELEITTAAPQQGSSTTHEIPKPRAALASQPISLTVLGPPQLSWRTADQPTGSDITPAFSPRQLDLLVFLAIHPDGVHRDTLLATLWAGNAKATNAMNTALSRLRNTITAATRSTVTSVTTADNGRYQLNPALVDVDYWHFSDAVTRRRAATTDHERATEYQRVVDLYSGQLADGIESDWIEAARESIRRDALDAVTALARSTVATSPENTLDLLETARSFDPHNELLYRDIMRLQRRLGRLEAIPRTLSLLTTRLTEIDQTPNDETRILAEALQQQPLEATKRTS</sequence>
<dbReference type="InterPro" id="IPR051677">
    <property type="entry name" value="AfsR-DnrI-RedD_regulator"/>
</dbReference>
<evidence type="ECO:0000313" key="8">
    <source>
        <dbReference type="EMBL" id="MFD1044149.1"/>
    </source>
</evidence>